<proteinExistence type="predicted"/>
<evidence type="ECO:0000313" key="2">
    <source>
        <dbReference type="Proteomes" id="UP000663823"/>
    </source>
</evidence>
<sequence>LAFDRSYDINRIFTESTTIIDGILIIIYTDITNENRQVECQAKPANISDRILTI</sequence>
<accession>A0A820G6B6</accession>
<reference evidence="1" key="1">
    <citation type="submission" date="2021-02" db="EMBL/GenBank/DDBJ databases">
        <authorList>
            <person name="Nowell W R."/>
        </authorList>
    </citation>
    <scope>NUCLEOTIDE SEQUENCE</scope>
</reference>
<organism evidence="1 2">
    <name type="scientific">Rotaria sordida</name>
    <dbReference type="NCBI Taxonomy" id="392033"/>
    <lineage>
        <taxon>Eukaryota</taxon>
        <taxon>Metazoa</taxon>
        <taxon>Spiralia</taxon>
        <taxon>Gnathifera</taxon>
        <taxon>Rotifera</taxon>
        <taxon>Eurotatoria</taxon>
        <taxon>Bdelloidea</taxon>
        <taxon>Philodinida</taxon>
        <taxon>Philodinidae</taxon>
        <taxon>Rotaria</taxon>
    </lineage>
</organism>
<dbReference type="AlphaFoldDB" id="A0A820G6B6"/>
<gene>
    <name evidence="1" type="ORF">OTI717_LOCUS41145</name>
</gene>
<evidence type="ECO:0000313" key="1">
    <source>
        <dbReference type="EMBL" id="CAF4272294.1"/>
    </source>
</evidence>
<name>A0A820G6B6_9BILA</name>
<comment type="caution">
    <text evidence="1">The sequence shown here is derived from an EMBL/GenBank/DDBJ whole genome shotgun (WGS) entry which is preliminary data.</text>
</comment>
<protein>
    <submittedName>
        <fullName evidence="1">Uncharacterized protein</fullName>
    </submittedName>
</protein>
<dbReference type="Proteomes" id="UP000663823">
    <property type="component" value="Unassembled WGS sequence"/>
</dbReference>
<feature type="non-terminal residue" evidence="1">
    <location>
        <position position="1"/>
    </location>
</feature>
<dbReference type="EMBL" id="CAJOAX010038296">
    <property type="protein sequence ID" value="CAF4272294.1"/>
    <property type="molecule type" value="Genomic_DNA"/>
</dbReference>